<dbReference type="InterPro" id="IPR001841">
    <property type="entry name" value="Znf_RING"/>
</dbReference>
<dbReference type="InterPro" id="IPR029071">
    <property type="entry name" value="Ubiquitin-like_domsf"/>
</dbReference>
<dbReference type="PROSITE" id="PS50057">
    <property type="entry name" value="FERM_3"/>
    <property type="match status" value="1"/>
</dbReference>
<dbReference type="CDD" id="cd14473">
    <property type="entry name" value="FERM_B-lobe"/>
    <property type="match status" value="1"/>
</dbReference>
<dbReference type="GO" id="GO:0006511">
    <property type="term" value="P:ubiquitin-dependent protein catabolic process"/>
    <property type="evidence" value="ECO:0007669"/>
    <property type="project" value="TreeGrafter"/>
</dbReference>
<comment type="subcellular location">
    <subcellularLocation>
        <location evidence="2">Cell junction</location>
    </subcellularLocation>
    <subcellularLocation>
        <location evidence="3">Cytoplasm</location>
    </subcellularLocation>
</comment>
<evidence type="ECO:0000256" key="11">
    <source>
        <dbReference type="ARBA" id="ARBA00022949"/>
    </source>
</evidence>
<dbReference type="InterPro" id="IPR000299">
    <property type="entry name" value="FERM_domain"/>
</dbReference>
<dbReference type="InterPro" id="IPR014352">
    <property type="entry name" value="FERM/acyl-CoA-bd_prot_sf"/>
</dbReference>
<evidence type="ECO:0000256" key="4">
    <source>
        <dbReference type="ARBA" id="ARBA00004906"/>
    </source>
</evidence>
<evidence type="ECO:0000256" key="5">
    <source>
        <dbReference type="ARBA" id="ARBA00012483"/>
    </source>
</evidence>
<dbReference type="SUPFAM" id="SSF50729">
    <property type="entry name" value="PH domain-like"/>
    <property type="match status" value="1"/>
</dbReference>
<keyword evidence="6" id="KW-0963">Cytoplasm</keyword>
<evidence type="ECO:0000259" key="14">
    <source>
        <dbReference type="PROSITE" id="PS50089"/>
    </source>
</evidence>
<evidence type="ECO:0000256" key="7">
    <source>
        <dbReference type="ARBA" id="ARBA00022679"/>
    </source>
</evidence>
<dbReference type="PANTHER" id="PTHR23280">
    <property type="entry name" value="4.1 G PROTEIN"/>
    <property type="match status" value="1"/>
</dbReference>
<keyword evidence="9" id="KW-0833">Ubl conjugation pathway</keyword>
<dbReference type="InterPro" id="IPR041790">
    <property type="entry name" value="MYLIP_FERM_C"/>
</dbReference>
<dbReference type="GO" id="GO:0071944">
    <property type="term" value="C:cell periphery"/>
    <property type="evidence" value="ECO:0007669"/>
    <property type="project" value="UniProtKB-ARBA"/>
</dbReference>
<dbReference type="SUPFAM" id="SSF47031">
    <property type="entry name" value="Second domain of FERM"/>
    <property type="match status" value="1"/>
</dbReference>
<dbReference type="InterPro" id="IPR018979">
    <property type="entry name" value="FERM_N"/>
</dbReference>
<dbReference type="InterPro" id="IPR019749">
    <property type="entry name" value="Band_41_domain"/>
</dbReference>
<dbReference type="Gene3D" id="3.10.20.90">
    <property type="entry name" value="Phosphatidylinositol 3-kinase Catalytic Subunit, Chain A, domain 1"/>
    <property type="match status" value="1"/>
</dbReference>
<dbReference type="SMART" id="SM00295">
    <property type="entry name" value="B41"/>
    <property type="match status" value="1"/>
</dbReference>
<keyword evidence="8 12" id="KW-0479">Metal-binding</keyword>
<dbReference type="SUPFAM" id="SSF57850">
    <property type="entry name" value="RING/U-box"/>
    <property type="match status" value="1"/>
</dbReference>
<dbReference type="InterPro" id="IPR013083">
    <property type="entry name" value="Znf_RING/FYVE/PHD"/>
</dbReference>
<evidence type="ECO:0000313" key="15">
    <source>
        <dbReference type="EMBL" id="JAS09728.1"/>
    </source>
</evidence>
<organism evidence="15">
    <name type="scientific">Clastoptera arizonana</name>
    <name type="common">Arizona spittle bug</name>
    <dbReference type="NCBI Taxonomy" id="38151"/>
    <lineage>
        <taxon>Eukaryota</taxon>
        <taxon>Metazoa</taxon>
        <taxon>Ecdysozoa</taxon>
        <taxon>Arthropoda</taxon>
        <taxon>Hexapoda</taxon>
        <taxon>Insecta</taxon>
        <taxon>Pterygota</taxon>
        <taxon>Neoptera</taxon>
        <taxon>Paraneoptera</taxon>
        <taxon>Hemiptera</taxon>
        <taxon>Auchenorrhyncha</taxon>
        <taxon>Cercopoidea</taxon>
        <taxon>Clastopteridae</taxon>
        <taxon>Clastoptera</taxon>
    </lineage>
</organism>
<evidence type="ECO:0000256" key="12">
    <source>
        <dbReference type="PROSITE-ProRule" id="PRU00175"/>
    </source>
</evidence>
<dbReference type="InterPro" id="IPR011993">
    <property type="entry name" value="PH-like_dom_sf"/>
</dbReference>
<evidence type="ECO:0000256" key="8">
    <source>
        <dbReference type="ARBA" id="ARBA00022771"/>
    </source>
</evidence>
<dbReference type="GO" id="GO:0005737">
    <property type="term" value="C:cytoplasm"/>
    <property type="evidence" value="ECO:0007669"/>
    <property type="project" value="UniProtKB-SubCell"/>
</dbReference>
<dbReference type="CDD" id="cd13195">
    <property type="entry name" value="FERM_C_MYLIP_IDOL"/>
    <property type="match status" value="1"/>
</dbReference>
<dbReference type="GO" id="GO:0009887">
    <property type="term" value="P:animal organ morphogenesis"/>
    <property type="evidence" value="ECO:0007669"/>
    <property type="project" value="UniProtKB-ARBA"/>
</dbReference>
<evidence type="ECO:0000256" key="9">
    <source>
        <dbReference type="ARBA" id="ARBA00022786"/>
    </source>
</evidence>
<keyword evidence="10" id="KW-0862">Zinc</keyword>
<dbReference type="SMART" id="SM01196">
    <property type="entry name" value="FERM_C"/>
    <property type="match status" value="1"/>
</dbReference>
<dbReference type="GO" id="GO:0016567">
    <property type="term" value="P:protein ubiquitination"/>
    <property type="evidence" value="ECO:0007669"/>
    <property type="project" value="UniProtKB-UniPathway"/>
</dbReference>
<accession>A0A1B6C8A5</accession>
<keyword evidence="7" id="KW-0808">Transferase</keyword>
<evidence type="ECO:0000256" key="6">
    <source>
        <dbReference type="ARBA" id="ARBA00022490"/>
    </source>
</evidence>
<dbReference type="Gene3D" id="3.30.40.10">
    <property type="entry name" value="Zinc/RING finger domain, C3HC4 (zinc finger)"/>
    <property type="match status" value="1"/>
</dbReference>
<keyword evidence="8 12" id="KW-0863">Zinc-finger</keyword>
<dbReference type="InterPro" id="IPR019748">
    <property type="entry name" value="FERM_central"/>
</dbReference>
<name>A0A1B6C8A5_9HEMI</name>
<dbReference type="GO" id="GO:0070161">
    <property type="term" value="C:anchoring junction"/>
    <property type="evidence" value="ECO:0007669"/>
    <property type="project" value="UniProtKB-SubCell"/>
</dbReference>
<dbReference type="UniPathway" id="UPA00143"/>
<dbReference type="Gene3D" id="2.30.29.30">
    <property type="entry name" value="Pleckstrin-homology domain (PH domain)/Phosphotyrosine-binding domain (PTB)"/>
    <property type="match status" value="1"/>
</dbReference>
<evidence type="ECO:0000256" key="1">
    <source>
        <dbReference type="ARBA" id="ARBA00000900"/>
    </source>
</evidence>
<gene>
    <name evidence="15" type="ORF">g.25535</name>
</gene>
<dbReference type="Pfam" id="PF09379">
    <property type="entry name" value="FERM_N"/>
    <property type="match status" value="1"/>
</dbReference>
<reference evidence="15" key="1">
    <citation type="submission" date="2015-12" db="EMBL/GenBank/DDBJ databases">
        <title>De novo transcriptome assembly of four potential Pierce s Disease insect vectors from Arizona vineyards.</title>
        <authorList>
            <person name="Tassone E.E."/>
        </authorList>
    </citation>
    <scope>NUCLEOTIDE SEQUENCE</scope>
</reference>
<feature type="domain" description="FERM" evidence="13">
    <location>
        <begin position="1"/>
        <end position="302"/>
    </location>
</feature>
<evidence type="ECO:0000256" key="10">
    <source>
        <dbReference type="ARBA" id="ARBA00022833"/>
    </source>
</evidence>
<dbReference type="GO" id="GO:0030182">
    <property type="term" value="P:neuron differentiation"/>
    <property type="evidence" value="ECO:0007669"/>
    <property type="project" value="UniProtKB-ARBA"/>
</dbReference>
<feature type="domain" description="RING-type" evidence="14">
    <location>
        <begin position="365"/>
        <end position="400"/>
    </location>
</feature>
<comment type="pathway">
    <text evidence="4">Protein modification; protein ubiquitination.</text>
</comment>
<protein>
    <recommendedName>
        <fullName evidence="5">RING-type E3 ubiquitin transferase</fullName>
        <ecNumber evidence="5">2.3.2.27</ecNumber>
    </recommendedName>
</protein>
<keyword evidence="11" id="KW-0965">Cell junction</keyword>
<comment type="catalytic activity">
    <reaction evidence="1">
        <text>S-ubiquitinyl-[E2 ubiquitin-conjugating enzyme]-L-cysteine + [acceptor protein]-L-lysine = [E2 ubiquitin-conjugating enzyme]-L-cysteine + N(6)-ubiquitinyl-[acceptor protein]-L-lysine.</text>
        <dbReference type="EC" id="2.3.2.27"/>
    </reaction>
</comment>
<dbReference type="Pfam" id="PF00373">
    <property type="entry name" value="FERM_M"/>
    <property type="match status" value="1"/>
</dbReference>
<evidence type="ECO:0000256" key="2">
    <source>
        <dbReference type="ARBA" id="ARBA00004282"/>
    </source>
</evidence>
<dbReference type="Pfam" id="PF13920">
    <property type="entry name" value="zf-C3HC4_3"/>
    <property type="match status" value="1"/>
</dbReference>
<dbReference type="PROSITE" id="PS50089">
    <property type="entry name" value="ZF_RING_2"/>
    <property type="match status" value="1"/>
</dbReference>
<dbReference type="GO" id="GO:0008270">
    <property type="term" value="F:zinc ion binding"/>
    <property type="evidence" value="ECO:0007669"/>
    <property type="project" value="UniProtKB-KW"/>
</dbReference>
<dbReference type="SUPFAM" id="SSF54236">
    <property type="entry name" value="Ubiquitin-like"/>
    <property type="match status" value="1"/>
</dbReference>
<proteinExistence type="predicted"/>
<dbReference type="AlphaFoldDB" id="A0A1B6C8A5"/>
<evidence type="ECO:0000256" key="3">
    <source>
        <dbReference type="ARBA" id="ARBA00004496"/>
    </source>
</evidence>
<dbReference type="PANTHER" id="PTHR23280:SF13">
    <property type="entry name" value="E3 UBIQUITIN-PROTEIN LIGASE MYLIP"/>
    <property type="match status" value="1"/>
</dbReference>
<dbReference type="InterPro" id="IPR018980">
    <property type="entry name" value="FERM_PH-like_C"/>
</dbReference>
<evidence type="ECO:0000259" key="13">
    <source>
        <dbReference type="PROSITE" id="PS50057"/>
    </source>
</evidence>
<dbReference type="GO" id="GO:0061630">
    <property type="term" value="F:ubiquitin protein ligase activity"/>
    <property type="evidence" value="ECO:0007669"/>
    <property type="project" value="UniProtKB-EC"/>
</dbReference>
<dbReference type="Gene3D" id="1.20.80.10">
    <property type="match status" value="1"/>
</dbReference>
<sequence length="420" mass="47159">MWCLISQANSIVIEVQVDQKAKGQECLEKVCDCLGIISETDYFGLKFESVKGQDVWLNLRNPIQRQVVGVPPHRFKLRVKFWVPPHLLLLDATRHQFYLNAKLDLLEGRLKVENEEMGLKVAALIAQAETGDLEPSTVPVCLYSQWCQLLLENTNEDTIETVATLHRDMKGMKSSIAEYWVLKEIAVLGSFGEELFTCKNATIGIGPHGLTLYKPHQQSIPYTAIRSAASHRRVFQLHYINIDNEESTLELKLENSLAATAVYRALTEKHAFYSCETVRGAVTAQFIRDLKGTIASIFNEASPLGKKYVFDIRRTCREVHDNARRALYQPPEETCSSASAGTCEKKTEQEGASERLARLLDALTCRICMDAAIDTVFFPCAHVIACSGCADRCDSCPLCRSSINESKRVYLPLEQDFNIS</sequence>
<dbReference type="InterPro" id="IPR035963">
    <property type="entry name" value="FERM_2"/>
</dbReference>
<dbReference type="EC" id="2.3.2.27" evidence="5"/>
<dbReference type="CDD" id="cd17104">
    <property type="entry name" value="FERM_F1_MYLIP"/>
    <property type="match status" value="1"/>
</dbReference>
<dbReference type="EMBL" id="GEDC01027570">
    <property type="protein sequence ID" value="JAS09728.1"/>
    <property type="molecule type" value="Transcribed_RNA"/>
</dbReference>